<reference evidence="1 2" key="1">
    <citation type="journal article" date="2023" name="Science">
        <title>Complex scaffold remodeling in plant triterpene biosynthesis.</title>
        <authorList>
            <person name="De La Pena R."/>
            <person name="Hodgson H."/>
            <person name="Liu J.C."/>
            <person name="Stephenson M.J."/>
            <person name="Martin A.C."/>
            <person name="Owen C."/>
            <person name="Harkess A."/>
            <person name="Leebens-Mack J."/>
            <person name="Jimenez L.E."/>
            <person name="Osbourn A."/>
            <person name="Sattely E.S."/>
        </authorList>
    </citation>
    <scope>NUCLEOTIDE SEQUENCE [LARGE SCALE GENOMIC DNA]</scope>
    <source>
        <strain evidence="2">cv. JPN11</strain>
        <tissue evidence="1">Leaf</tissue>
    </source>
</reference>
<dbReference type="Proteomes" id="UP001164539">
    <property type="component" value="Chromosome 5"/>
</dbReference>
<evidence type="ECO:0000313" key="2">
    <source>
        <dbReference type="Proteomes" id="UP001164539"/>
    </source>
</evidence>
<gene>
    <name evidence="1" type="ORF">OWV82_010575</name>
</gene>
<comment type="caution">
    <text evidence="1">The sequence shown here is derived from an EMBL/GenBank/DDBJ whole genome shotgun (WGS) entry which is preliminary data.</text>
</comment>
<keyword evidence="1" id="KW-0675">Receptor</keyword>
<keyword evidence="2" id="KW-1185">Reference proteome</keyword>
<protein>
    <submittedName>
        <fullName evidence="1">Receptor protein kinase</fullName>
    </submittedName>
</protein>
<keyword evidence="1" id="KW-0418">Kinase</keyword>
<proteinExistence type="predicted"/>
<organism evidence="1 2">
    <name type="scientific">Melia azedarach</name>
    <name type="common">Chinaberry tree</name>
    <dbReference type="NCBI Taxonomy" id="155640"/>
    <lineage>
        <taxon>Eukaryota</taxon>
        <taxon>Viridiplantae</taxon>
        <taxon>Streptophyta</taxon>
        <taxon>Embryophyta</taxon>
        <taxon>Tracheophyta</taxon>
        <taxon>Spermatophyta</taxon>
        <taxon>Magnoliopsida</taxon>
        <taxon>eudicotyledons</taxon>
        <taxon>Gunneridae</taxon>
        <taxon>Pentapetalae</taxon>
        <taxon>rosids</taxon>
        <taxon>malvids</taxon>
        <taxon>Sapindales</taxon>
        <taxon>Meliaceae</taxon>
        <taxon>Melia</taxon>
    </lineage>
</organism>
<evidence type="ECO:0000313" key="1">
    <source>
        <dbReference type="EMBL" id="KAJ4718948.1"/>
    </source>
</evidence>
<sequence>MHLPMAISSFLFVLLSLLQTWTSSSSTSFDVLERGASLSEKTNDTLISPNGVFSAGFLSVGDNAFGFAIWYTNIPPNDHTMVWMANRDVLVGKKSKLSLLKNGNLVLKDAGRKVLWSTETVVASRSSVKLQLLNIGNLVLSTSDGVNCLWQSFDSPTDTLLPQQLLTKDTYLISSRSQSNHSSGKYKLFFDNDNVLRLLFQDPEITSIYWPPIWVLPMEAGRSRCNSSRTAVLDPSGYFISSDGFKFLSTDFGEGPLRRLTLDSDGNLRLYSFDEQTKKWIISWQAISKACMVHGLCGPNGVCTYDPGLGRRCVCLPGYKVKNDLDWSSGCEPEFNFSYNQADFGFLKLTHVEFYGFDTEALSNLTLQACREKCLNISSCIGFQYRFHDEIGVYKCYPKTLLFNGHHTPSYGGDIYLKLPKASPFLNKTTVKEIRLNCSGNISQSLEKHYEKFHENGALKFLLWFAYAIGVVEMTCIFSVLFFLFIANQDSRAVNQGYLLAARGFKKFSYNELKKATKGFTEEIGRGAGGVVYRALLSDKRVAAVKRLSEAKQGEAEFLTEVQTIEKLNHMNLIEMWGYCAEGKHRLLVYEYMEHGSLADKLHSNSISWDMRFEIATGTAKGLAYLHDECLEWVVHCDIKPQNILLDSNYQPKVADFGLSKLRSRGGINDSSFSKIRGTRGYMAPEWVYNLPITSKVDVYSYGIVLLEMVTGKSPAAAFQSYDKEGMKEHGTLATWVREKKNVAASKETWIKDILDPMIAGNYDINKMEIMVQVALQCVEEDRAARPSMSKVVEMLLSFKDDDQSPCA</sequence>
<dbReference type="EMBL" id="CM051398">
    <property type="protein sequence ID" value="KAJ4718948.1"/>
    <property type="molecule type" value="Genomic_DNA"/>
</dbReference>
<name>A0ACC1Y654_MELAZ</name>
<accession>A0ACC1Y654</accession>
<keyword evidence="1" id="KW-0808">Transferase</keyword>